<gene>
    <name evidence="1" type="ORF">QBC32DRAFT_315377</name>
</gene>
<sequence>MPTLPTFEISALIELKGPQNLRNWNHFLRVELDAEDLTEYVFGPASAVPEPDKSTKPEEHRTWRLARAKAMRILYSTLRREDVIRRLERYGWDVQNTNPANVYQLVWNVFGPDAPAW</sequence>
<reference evidence="1" key="1">
    <citation type="journal article" date="2023" name="Mol. Phylogenet. Evol.">
        <title>Genome-scale phylogeny and comparative genomics of the fungal order Sordariales.</title>
        <authorList>
            <person name="Hensen N."/>
            <person name="Bonometti L."/>
            <person name="Westerberg I."/>
            <person name="Brannstrom I.O."/>
            <person name="Guillou S."/>
            <person name="Cros-Aarteil S."/>
            <person name="Calhoun S."/>
            <person name="Haridas S."/>
            <person name="Kuo A."/>
            <person name="Mondo S."/>
            <person name="Pangilinan J."/>
            <person name="Riley R."/>
            <person name="LaButti K."/>
            <person name="Andreopoulos B."/>
            <person name="Lipzen A."/>
            <person name="Chen C."/>
            <person name="Yan M."/>
            <person name="Daum C."/>
            <person name="Ng V."/>
            <person name="Clum A."/>
            <person name="Steindorff A."/>
            <person name="Ohm R.A."/>
            <person name="Martin F."/>
            <person name="Silar P."/>
            <person name="Natvig D.O."/>
            <person name="Lalanne C."/>
            <person name="Gautier V."/>
            <person name="Ament-Velasquez S.L."/>
            <person name="Kruys A."/>
            <person name="Hutchinson M.I."/>
            <person name="Powell A.J."/>
            <person name="Barry K."/>
            <person name="Miller A.N."/>
            <person name="Grigoriev I.V."/>
            <person name="Debuchy R."/>
            <person name="Gladieux P."/>
            <person name="Hiltunen Thoren M."/>
            <person name="Johannesson H."/>
        </authorList>
    </citation>
    <scope>NUCLEOTIDE SEQUENCE</scope>
    <source>
        <strain evidence="1">CBS 626.80</strain>
    </source>
</reference>
<dbReference type="EMBL" id="MU859161">
    <property type="protein sequence ID" value="KAK3950978.1"/>
    <property type="molecule type" value="Genomic_DNA"/>
</dbReference>
<accession>A0AAN6NVK4</accession>
<name>A0AAN6NVK4_9PEZI</name>
<reference evidence="1" key="2">
    <citation type="submission" date="2023-06" db="EMBL/GenBank/DDBJ databases">
        <authorList>
            <consortium name="Lawrence Berkeley National Laboratory"/>
            <person name="Mondo S.J."/>
            <person name="Hensen N."/>
            <person name="Bonometti L."/>
            <person name="Westerberg I."/>
            <person name="Brannstrom I.O."/>
            <person name="Guillou S."/>
            <person name="Cros-Aarteil S."/>
            <person name="Calhoun S."/>
            <person name="Haridas S."/>
            <person name="Kuo A."/>
            <person name="Pangilinan J."/>
            <person name="Riley R."/>
            <person name="Labutti K."/>
            <person name="Andreopoulos B."/>
            <person name="Lipzen A."/>
            <person name="Chen C."/>
            <person name="Yanf M."/>
            <person name="Daum C."/>
            <person name="Ng V."/>
            <person name="Clum A."/>
            <person name="Steindorff A."/>
            <person name="Ohm R."/>
            <person name="Martin F."/>
            <person name="Silar P."/>
            <person name="Natvig D."/>
            <person name="Lalanne C."/>
            <person name="Gautier V."/>
            <person name="Ament-Velasquez S.L."/>
            <person name="Kruys A."/>
            <person name="Hutchinson M.I."/>
            <person name="Powell A.J."/>
            <person name="Barry K."/>
            <person name="Miller A.N."/>
            <person name="Grigoriev I.V."/>
            <person name="Debuchy R."/>
            <person name="Gladieux P."/>
            <person name="Thoren M.H."/>
            <person name="Johannesson H."/>
        </authorList>
    </citation>
    <scope>NUCLEOTIDE SEQUENCE</scope>
    <source>
        <strain evidence="1">CBS 626.80</strain>
    </source>
</reference>
<comment type="caution">
    <text evidence="1">The sequence shown here is derived from an EMBL/GenBank/DDBJ whole genome shotgun (WGS) entry which is preliminary data.</text>
</comment>
<keyword evidence="2" id="KW-1185">Reference proteome</keyword>
<dbReference type="Proteomes" id="UP001303222">
    <property type="component" value="Unassembled WGS sequence"/>
</dbReference>
<proteinExistence type="predicted"/>
<evidence type="ECO:0000313" key="2">
    <source>
        <dbReference type="Proteomes" id="UP001303222"/>
    </source>
</evidence>
<evidence type="ECO:0000313" key="1">
    <source>
        <dbReference type="EMBL" id="KAK3950978.1"/>
    </source>
</evidence>
<dbReference type="AlphaFoldDB" id="A0AAN6NVK4"/>
<protein>
    <submittedName>
        <fullName evidence="1">Uncharacterized protein</fullName>
    </submittedName>
</protein>
<organism evidence="1 2">
    <name type="scientific">Pseudoneurospora amorphoporcata</name>
    <dbReference type="NCBI Taxonomy" id="241081"/>
    <lineage>
        <taxon>Eukaryota</taxon>
        <taxon>Fungi</taxon>
        <taxon>Dikarya</taxon>
        <taxon>Ascomycota</taxon>
        <taxon>Pezizomycotina</taxon>
        <taxon>Sordariomycetes</taxon>
        <taxon>Sordariomycetidae</taxon>
        <taxon>Sordariales</taxon>
        <taxon>Sordariaceae</taxon>
        <taxon>Pseudoneurospora</taxon>
    </lineage>
</organism>